<dbReference type="EMBL" id="JACJTB010000017">
    <property type="protein sequence ID" value="MBD2595595.1"/>
    <property type="molecule type" value="Genomic_DNA"/>
</dbReference>
<name>A0ABR8FXD7_9NOSO</name>
<accession>A0ABR8FXD7</accession>
<proteinExistence type="predicted"/>
<reference evidence="1 2" key="1">
    <citation type="journal article" date="2020" name="ISME J.">
        <title>Comparative genomics reveals insights into cyanobacterial evolution and habitat adaptation.</title>
        <authorList>
            <person name="Chen M.Y."/>
            <person name="Teng W.K."/>
            <person name="Zhao L."/>
            <person name="Hu C.X."/>
            <person name="Zhou Y.K."/>
            <person name="Han B.P."/>
            <person name="Song L.R."/>
            <person name="Shu W.S."/>
        </authorList>
    </citation>
    <scope>NUCLEOTIDE SEQUENCE [LARGE SCALE GENOMIC DNA]</scope>
    <source>
        <strain evidence="1 2">FACHB-130</strain>
    </source>
</reference>
<protein>
    <recommendedName>
        <fullName evidence="3">Type I restriction enzyme R protein N-terminal domain-containing protein</fullName>
    </recommendedName>
</protein>
<gene>
    <name evidence="1" type="ORF">H6G74_14830</name>
</gene>
<evidence type="ECO:0000313" key="1">
    <source>
        <dbReference type="EMBL" id="MBD2595595.1"/>
    </source>
</evidence>
<keyword evidence="2" id="KW-1185">Reference proteome</keyword>
<dbReference type="Proteomes" id="UP000603457">
    <property type="component" value="Unassembled WGS sequence"/>
</dbReference>
<evidence type="ECO:0000313" key="2">
    <source>
        <dbReference type="Proteomes" id="UP000603457"/>
    </source>
</evidence>
<comment type="caution">
    <text evidence="1">The sequence shown here is derived from an EMBL/GenBank/DDBJ whole genome shotgun (WGS) entry which is preliminary data.</text>
</comment>
<sequence>MTKILQPGQSYTFSNYFQMSFPVEDILKELDYNYTSQKLDLPVVENLPSSFEQLNTTINRNLRLTSLLTEDARKQAAIAPILFEVCDYYQTKLNIEYPVNAGEYLKGTLDYYIKNSKELLVVEAKNADLTRGFTQLAVELIALAKINESESTKIYGAVTIGNIWKFGFLEQQNNLIYEDLNFYIVPDQLEILFKILLGLLGKPAV</sequence>
<organism evidence="1 2">
    <name type="scientific">Nostoc spongiaeforme FACHB-130</name>
    <dbReference type="NCBI Taxonomy" id="1357510"/>
    <lineage>
        <taxon>Bacteria</taxon>
        <taxon>Bacillati</taxon>
        <taxon>Cyanobacteriota</taxon>
        <taxon>Cyanophyceae</taxon>
        <taxon>Nostocales</taxon>
        <taxon>Nostocaceae</taxon>
        <taxon>Nostoc</taxon>
    </lineage>
</organism>
<evidence type="ECO:0008006" key="3">
    <source>
        <dbReference type="Google" id="ProtNLM"/>
    </source>
</evidence>
<dbReference type="RefSeq" id="WP_190968387.1">
    <property type="nucleotide sequence ID" value="NZ_JACJTB010000017.1"/>
</dbReference>